<dbReference type="SUPFAM" id="SSF53335">
    <property type="entry name" value="S-adenosyl-L-methionine-dependent methyltransferases"/>
    <property type="match status" value="1"/>
</dbReference>
<evidence type="ECO:0000259" key="4">
    <source>
        <dbReference type="Pfam" id="PF01555"/>
    </source>
</evidence>
<protein>
    <submittedName>
        <fullName evidence="5">43643_t:CDS:1</fullName>
    </submittedName>
</protein>
<dbReference type="InterPro" id="IPR002941">
    <property type="entry name" value="DNA_methylase_N4/N6"/>
</dbReference>
<accession>A0ABN7UYJ1</accession>
<organism evidence="5 6">
    <name type="scientific">Gigaspora margarita</name>
    <dbReference type="NCBI Taxonomy" id="4874"/>
    <lineage>
        <taxon>Eukaryota</taxon>
        <taxon>Fungi</taxon>
        <taxon>Fungi incertae sedis</taxon>
        <taxon>Mucoromycota</taxon>
        <taxon>Glomeromycotina</taxon>
        <taxon>Glomeromycetes</taxon>
        <taxon>Diversisporales</taxon>
        <taxon>Gigasporaceae</taxon>
        <taxon>Gigaspora</taxon>
    </lineage>
</organism>
<name>A0ABN7UYJ1_GIGMA</name>
<keyword evidence="3" id="KW-0175">Coiled coil</keyword>
<evidence type="ECO:0000256" key="3">
    <source>
        <dbReference type="SAM" id="Coils"/>
    </source>
</evidence>
<evidence type="ECO:0000313" key="6">
    <source>
        <dbReference type="Proteomes" id="UP000789901"/>
    </source>
</evidence>
<dbReference type="InterPro" id="IPR029063">
    <property type="entry name" value="SAM-dependent_MTases_sf"/>
</dbReference>
<dbReference type="Pfam" id="PF01555">
    <property type="entry name" value="N6_N4_Mtase"/>
    <property type="match status" value="1"/>
</dbReference>
<dbReference type="Gene3D" id="1.10.287.1490">
    <property type="match status" value="1"/>
</dbReference>
<keyword evidence="1" id="KW-0489">Methyltransferase</keyword>
<feature type="domain" description="DNA methylase N-4/N-6" evidence="4">
    <location>
        <begin position="225"/>
        <end position="286"/>
    </location>
</feature>
<proteinExistence type="predicted"/>
<comment type="caution">
    <text evidence="5">The sequence shown here is derived from an EMBL/GenBank/DDBJ whole genome shotgun (WGS) entry which is preliminary data.</text>
</comment>
<evidence type="ECO:0000256" key="2">
    <source>
        <dbReference type="ARBA" id="ARBA00022679"/>
    </source>
</evidence>
<evidence type="ECO:0000313" key="5">
    <source>
        <dbReference type="EMBL" id="CAG8702789.1"/>
    </source>
</evidence>
<feature type="coiled-coil region" evidence="3">
    <location>
        <begin position="41"/>
        <end position="75"/>
    </location>
</feature>
<keyword evidence="2" id="KW-0808">Transferase</keyword>
<evidence type="ECO:0000256" key="1">
    <source>
        <dbReference type="ARBA" id="ARBA00022603"/>
    </source>
</evidence>
<reference evidence="5 6" key="1">
    <citation type="submission" date="2021-06" db="EMBL/GenBank/DDBJ databases">
        <authorList>
            <person name="Kallberg Y."/>
            <person name="Tangrot J."/>
            <person name="Rosling A."/>
        </authorList>
    </citation>
    <scope>NUCLEOTIDE SEQUENCE [LARGE SCALE GENOMIC DNA]</scope>
    <source>
        <strain evidence="5 6">120-4 pot B 10/14</strain>
    </source>
</reference>
<dbReference type="EMBL" id="CAJVQB010007409">
    <property type="protein sequence ID" value="CAG8702789.1"/>
    <property type="molecule type" value="Genomic_DNA"/>
</dbReference>
<gene>
    <name evidence="5" type="ORF">GMARGA_LOCUS12234</name>
</gene>
<dbReference type="Proteomes" id="UP000789901">
    <property type="component" value="Unassembled WGS sequence"/>
</dbReference>
<keyword evidence="6" id="KW-1185">Reference proteome</keyword>
<sequence>MEENTAAIASLISKAIINLGQGITSKLSEIRGEMVANFQEISNLRTEIDNFRNNLNALDKDIENFRHEFTRLQDNVKNSLQLSSQQITSQVSSQISNLQSQINQLASRPVVSSSSSSGEGGIDIDDYNKLVKKSNKKSEIVNNFTKELNSCLSRGGSSSEITKIVQDFIDSVDLVFCDPQYEKVSNVLKMDYPLYPQSDYQIMRIIEQVNRVLKPSSFCLLWINKEESSLPTSQRKHPHQKPRELIKALVSAMTQQGDLIVDPCAGSFIVLEVCQELKRNYCGVDLTFREMGEFLENKT</sequence>
<dbReference type="Gene3D" id="3.40.50.150">
    <property type="entry name" value="Vaccinia Virus protein VP39"/>
    <property type="match status" value="1"/>
</dbReference>